<reference evidence="10" key="2">
    <citation type="submission" date="2020-09" db="EMBL/GenBank/DDBJ databases">
        <authorList>
            <person name="Sun Q."/>
            <person name="Zhou Y."/>
        </authorList>
    </citation>
    <scope>NUCLEOTIDE SEQUENCE</scope>
    <source>
        <strain evidence="10">CGMCC 1.12698</strain>
    </source>
</reference>
<evidence type="ECO:0000256" key="1">
    <source>
        <dbReference type="ARBA" id="ARBA00004193"/>
    </source>
</evidence>
<evidence type="ECO:0000256" key="5">
    <source>
        <dbReference type="ARBA" id="ARBA00022856"/>
    </source>
</evidence>
<dbReference type="GO" id="GO:0015833">
    <property type="term" value="P:peptide transport"/>
    <property type="evidence" value="ECO:0007669"/>
    <property type="project" value="UniProtKB-KW"/>
</dbReference>
<dbReference type="Gene3D" id="3.10.105.10">
    <property type="entry name" value="Dipeptide-binding Protein, Domain 3"/>
    <property type="match status" value="1"/>
</dbReference>
<organism evidence="10 11">
    <name type="scientific">Priestia taiwanensis</name>
    <dbReference type="NCBI Taxonomy" id="1347902"/>
    <lineage>
        <taxon>Bacteria</taxon>
        <taxon>Bacillati</taxon>
        <taxon>Bacillota</taxon>
        <taxon>Bacilli</taxon>
        <taxon>Bacillales</taxon>
        <taxon>Bacillaceae</taxon>
        <taxon>Priestia</taxon>
    </lineage>
</organism>
<dbReference type="CDD" id="cd08504">
    <property type="entry name" value="PBP2_OppA"/>
    <property type="match status" value="1"/>
</dbReference>
<reference evidence="10" key="1">
    <citation type="journal article" date="2014" name="Int. J. Syst. Evol. Microbiol.">
        <title>Complete genome sequence of Corynebacterium casei LMG S-19264T (=DSM 44701T), isolated from a smear-ripened cheese.</title>
        <authorList>
            <consortium name="US DOE Joint Genome Institute (JGI-PGF)"/>
            <person name="Walter F."/>
            <person name="Albersmeier A."/>
            <person name="Kalinowski J."/>
            <person name="Ruckert C."/>
        </authorList>
    </citation>
    <scope>NUCLEOTIDE SEQUENCE</scope>
    <source>
        <strain evidence="10">CGMCC 1.12698</strain>
    </source>
</reference>
<evidence type="ECO:0000256" key="6">
    <source>
        <dbReference type="ARBA" id="ARBA00023139"/>
    </source>
</evidence>
<keyword evidence="5" id="KW-0571">Peptide transport</keyword>
<evidence type="ECO:0000313" key="11">
    <source>
        <dbReference type="Proteomes" id="UP000605259"/>
    </source>
</evidence>
<keyword evidence="11" id="KW-1185">Reference proteome</keyword>
<sequence length="554" mass="61989">MKKKWSILTALVFMLSVFLVACGSTGEKEESNGKGKGDGKLAAKQVLKTIETSNLPSLDPAIATDAVSFLALNNVMEGLYRLGEGDKLVPGVAEKHDVSPDGKKYTFMLRKDAKWSNGKPVIAKDFEFAWKRAIDPATKSKYAYIMGDIKNANKIMAKEAQPSELGVKAVNDTTLEVELETAIPYFDKLTTFGTFMPLNEEFVKAQGNKYALEATTALYNGPFVLTDWVQEKGWTYKKNDQYWDKATVKLEEIQTNVVKEIQTRVNMYNTNEADFSVISGDVVKSFKDKPDLGAREEATTFFLRMNQKKEALANKNVRKAIALAFDKKSYAEELLGDGSKPIDALVPGNWAKGPDTKTGKDFRETNGNLSSYNVAEAQKAWEAAKKELGKDEVAIELLSSDTEVGKRTAEYLQGQLQKNLPGLKINVKIQPFKQQLELVDKMEYDISYGGWGPDYEDPMTFLDMFITDNSHNSMGFSNAKYDDLIKKSKVDLLSDLPKRWESLLEAEKILVAEEYAIAPVYQRARAYVLRPNVKGLVSHKIGGDYSYKWVSIVE</sequence>
<dbReference type="FunFam" id="3.90.76.10:FF:000001">
    <property type="entry name" value="Oligopeptide ABC transporter substrate-binding protein"/>
    <property type="match status" value="1"/>
</dbReference>
<accession>A0A917ELH9</accession>
<dbReference type="GO" id="GO:0030288">
    <property type="term" value="C:outer membrane-bounded periplasmic space"/>
    <property type="evidence" value="ECO:0007669"/>
    <property type="project" value="UniProtKB-ARBA"/>
</dbReference>
<evidence type="ECO:0000259" key="9">
    <source>
        <dbReference type="Pfam" id="PF00496"/>
    </source>
</evidence>
<evidence type="ECO:0000256" key="3">
    <source>
        <dbReference type="ARBA" id="ARBA00022448"/>
    </source>
</evidence>
<dbReference type="FunFam" id="3.10.105.10:FF:000001">
    <property type="entry name" value="Oligopeptide ABC transporter, oligopeptide-binding protein"/>
    <property type="match status" value="1"/>
</dbReference>
<dbReference type="PANTHER" id="PTHR30290">
    <property type="entry name" value="PERIPLASMIC BINDING COMPONENT OF ABC TRANSPORTER"/>
    <property type="match status" value="1"/>
</dbReference>
<dbReference type="EMBL" id="BMFK01000001">
    <property type="protein sequence ID" value="GGE57673.1"/>
    <property type="molecule type" value="Genomic_DNA"/>
</dbReference>
<keyword evidence="4 8" id="KW-0732">Signal</keyword>
<keyword evidence="7" id="KW-0449">Lipoprotein</keyword>
<dbReference type="InterPro" id="IPR039424">
    <property type="entry name" value="SBP_5"/>
</dbReference>
<comment type="subcellular location">
    <subcellularLocation>
        <location evidence="1">Cell membrane</location>
        <topology evidence="1">Lipid-anchor</topology>
    </subcellularLocation>
</comment>
<dbReference type="SUPFAM" id="SSF53850">
    <property type="entry name" value="Periplasmic binding protein-like II"/>
    <property type="match status" value="1"/>
</dbReference>
<dbReference type="InterPro" id="IPR030678">
    <property type="entry name" value="Peptide/Ni-bd"/>
</dbReference>
<proteinExistence type="inferred from homology"/>
<keyword evidence="5" id="KW-0653">Protein transport</keyword>
<keyword evidence="6" id="KW-0564">Palmitate</keyword>
<comment type="similarity">
    <text evidence="2">Belongs to the bacterial solute-binding protein 5 family.</text>
</comment>
<dbReference type="Pfam" id="PF00496">
    <property type="entry name" value="SBP_bac_5"/>
    <property type="match status" value="1"/>
</dbReference>
<dbReference type="Gene3D" id="3.90.76.10">
    <property type="entry name" value="Dipeptide-binding Protein, Domain 1"/>
    <property type="match status" value="1"/>
</dbReference>
<name>A0A917ELH9_9BACI</name>
<dbReference type="AlphaFoldDB" id="A0A917ELH9"/>
<keyword evidence="3" id="KW-0813">Transport</keyword>
<dbReference type="GO" id="GO:0043190">
    <property type="term" value="C:ATP-binding cassette (ABC) transporter complex"/>
    <property type="evidence" value="ECO:0007669"/>
    <property type="project" value="InterPro"/>
</dbReference>
<comment type="caution">
    <text evidence="10">The sequence shown here is derived from an EMBL/GenBank/DDBJ whole genome shotgun (WGS) entry which is preliminary data.</text>
</comment>
<dbReference type="Proteomes" id="UP000605259">
    <property type="component" value="Unassembled WGS sequence"/>
</dbReference>
<protein>
    <submittedName>
        <fullName evidence="10">Peptide ABC transporter substrate-binding protein</fullName>
    </submittedName>
</protein>
<dbReference type="PANTHER" id="PTHR30290:SF10">
    <property type="entry name" value="PERIPLASMIC OLIGOPEPTIDE-BINDING PROTEIN-RELATED"/>
    <property type="match status" value="1"/>
</dbReference>
<feature type="domain" description="Solute-binding protein family 5" evidence="9">
    <location>
        <begin position="87"/>
        <end position="469"/>
    </location>
</feature>
<evidence type="ECO:0000313" key="10">
    <source>
        <dbReference type="EMBL" id="GGE57673.1"/>
    </source>
</evidence>
<gene>
    <name evidence="10" type="primary">oppA</name>
    <name evidence="10" type="ORF">GCM10007140_05080</name>
</gene>
<evidence type="ECO:0000256" key="7">
    <source>
        <dbReference type="ARBA" id="ARBA00023288"/>
    </source>
</evidence>
<dbReference type="GO" id="GO:1904680">
    <property type="term" value="F:peptide transmembrane transporter activity"/>
    <property type="evidence" value="ECO:0007669"/>
    <property type="project" value="TreeGrafter"/>
</dbReference>
<dbReference type="InterPro" id="IPR000914">
    <property type="entry name" value="SBP_5_dom"/>
</dbReference>
<dbReference type="Gene3D" id="3.40.190.10">
    <property type="entry name" value="Periplasmic binding protein-like II"/>
    <property type="match status" value="1"/>
</dbReference>
<dbReference type="RefSeq" id="WP_188386874.1">
    <property type="nucleotide sequence ID" value="NZ_BMFK01000001.1"/>
</dbReference>
<evidence type="ECO:0000256" key="8">
    <source>
        <dbReference type="SAM" id="SignalP"/>
    </source>
</evidence>
<dbReference type="PROSITE" id="PS51257">
    <property type="entry name" value="PROKAR_LIPOPROTEIN"/>
    <property type="match status" value="1"/>
</dbReference>
<dbReference type="PIRSF" id="PIRSF002741">
    <property type="entry name" value="MppA"/>
    <property type="match status" value="1"/>
</dbReference>
<evidence type="ECO:0000256" key="4">
    <source>
        <dbReference type="ARBA" id="ARBA00022729"/>
    </source>
</evidence>
<feature type="chain" id="PRO_5038540476" evidence="8">
    <location>
        <begin position="22"/>
        <end position="554"/>
    </location>
</feature>
<evidence type="ECO:0000256" key="2">
    <source>
        <dbReference type="ARBA" id="ARBA00005695"/>
    </source>
</evidence>
<feature type="signal peptide" evidence="8">
    <location>
        <begin position="1"/>
        <end position="21"/>
    </location>
</feature>